<keyword evidence="1" id="KW-0677">Repeat</keyword>
<dbReference type="STRING" id="905079.L1JUR2"/>
<evidence type="ECO:0000313" key="6">
    <source>
        <dbReference type="EnsemblProtists" id="EKX51945"/>
    </source>
</evidence>
<dbReference type="SMART" id="SM00248">
    <property type="entry name" value="ANK"/>
    <property type="match status" value="2"/>
</dbReference>
<dbReference type="PANTHER" id="PTHR24166">
    <property type="entry name" value="ROLLING PEBBLES, ISOFORM B"/>
    <property type="match status" value="1"/>
</dbReference>
<dbReference type="OrthoDB" id="539213at2759"/>
<sequence length="133" mass="14286">MIEMILQLGASPDATDEFGRTALMLAVMQQDLKAAVMLLAAGADVEGIGKTYNGRTALMQAACSGSAELVKLLLSKGANPEAMDRYGRNVVKQAAMMRKEQVVRILEEHLDVGTSENPSRTRSVTSEASQEDD</sequence>
<dbReference type="AlphaFoldDB" id="L1JUR2"/>
<proteinExistence type="predicted"/>
<dbReference type="EnsemblProtists" id="EKX51945">
    <property type="protein sequence ID" value="EKX51945"/>
    <property type="gene ID" value="GUITHDRAFT_39810"/>
</dbReference>
<evidence type="ECO:0000256" key="3">
    <source>
        <dbReference type="PROSITE-ProRule" id="PRU00023"/>
    </source>
</evidence>
<dbReference type="PANTHER" id="PTHR24166:SF58">
    <property type="entry name" value="ANKYCORBIN-LIKE"/>
    <property type="match status" value="1"/>
</dbReference>
<dbReference type="eggNOG" id="KOG0676">
    <property type="taxonomic scope" value="Eukaryota"/>
</dbReference>
<dbReference type="Pfam" id="PF12796">
    <property type="entry name" value="Ank_2"/>
    <property type="match status" value="1"/>
</dbReference>
<dbReference type="Proteomes" id="UP000011087">
    <property type="component" value="Unassembled WGS sequence"/>
</dbReference>
<dbReference type="PROSITE" id="PS50088">
    <property type="entry name" value="ANK_REPEAT"/>
    <property type="match status" value="2"/>
</dbReference>
<dbReference type="SUPFAM" id="SSF48403">
    <property type="entry name" value="Ankyrin repeat"/>
    <property type="match status" value="1"/>
</dbReference>
<dbReference type="GeneID" id="17308451"/>
<protein>
    <submittedName>
        <fullName evidence="5 6">Uncharacterized protein</fullName>
    </submittedName>
</protein>
<reference evidence="6" key="3">
    <citation type="submission" date="2015-06" db="UniProtKB">
        <authorList>
            <consortium name="EnsemblProtists"/>
        </authorList>
    </citation>
    <scope>IDENTIFICATION</scope>
</reference>
<feature type="repeat" description="ANK" evidence="3">
    <location>
        <begin position="53"/>
        <end position="85"/>
    </location>
</feature>
<gene>
    <name evidence="5" type="ORF">GUITHDRAFT_39810</name>
</gene>
<reference evidence="5 7" key="1">
    <citation type="journal article" date="2012" name="Nature">
        <title>Algal genomes reveal evolutionary mosaicism and the fate of nucleomorphs.</title>
        <authorList>
            <consortium name="DOE Joint Genome Institute"/>
            <person name="Curtis B.A."/>
            <person name="Tanifuji G."/>
            <person name="Burki F."/>
            <person name="Gruber A."/>
            <person name="Irimia M."/>
            <person name="Maruyama S."/>
            <person name="Arias M.C."/>
            <person name="Ball S.G."/>
            <person name="Gile G.H."/>
            <person name="Hirakawa Y."/>
            <person name="Hopkins J.F."/>
            <person name="Kuo A."/>
            <person name="Rensing S.A."/>
            <person name="Schmutz J."/>
            <person name="Symeonidi A."/>
            <person name="Elias M."/>
            <person name="Eveleigh R.J."/>
            <person name="Herman E.K."/>
            <person name="Klute M.J."/>
            <person name="Nakayama T."/>
            <person name="Obornik M."/>
            <person name="Reyes-Prieto A."/>
            <person name="Armbrust E.V."/>
            <person name="Aves S.J."/>
            <person name="Beiko R.G."/>
            <person name="Coutinho P."/>
            <person name="Dacks J.B."/>
            <person name="Durnford D.G."/>
            <person name="Fast N.M."/>
            <person name="Green B.R."/>
            <person name="Grisdale C.J."/>
            <person name="Hempel F."/>
            <person name="Henrissat B."/>
            <person name="Hoppner M.P."/>
            <person name="Ishida K."/>
            <person name="Kim E."/>
            <person name="Koreny L."/>
            <person name="Kroth P.G."/>
            <person name="Liu Y."/>
            <person name="Malik S.B."/>
            <person name="Maier U.G."/>
            <person name="McRose D."/>
            <person name="Mock T."/>
            <person name="Neilson J.A."/>
            <person name="Onodera N.T."/>
            <person name="Poole A.M."/>
            <person name="Pritham E.J."/>
            <person name="Richards T.A."/>
            <person name="Rocap G."/>
            <person name="Roy S.W."/>
            <person name="Sarai C."/>
            <person name="Schaack S."/>
            <person name="Shirato S."/>
            <person name="Slamovits C.H."/>
            <person name="Spencer D.F."/>
            <person name="Suzuki S."/>
            <person name="Worden A.Z."/>
            <person name="Zauner S."/>
            <person name="Barry K."/>
            <person name="Bell C."/>
            <person name="Bharti A.K."/>
            <person name="Crow J.A."/>
            <person name="Grimwood J."/>
            <person name="Kramer R."/>
            <person name="Lindquist E."/>
            <person name="Lucas S."/>
            <person name="Salamov A."/>
            <person name="McFadden G.I."/>
            <person name="Lane C.E."/>
            <person name="Keeling P.J."/>
            <person name="Gray M.W."/>
            <person name="Grigoriev I.V."/>
            <person name="Archibald J.M."/>
        </authorList>
    </citation>
    <scope>NUCLEOTIDE SEQUENCE</scope>
    <source>
        <strain evidence="5 7">CCMP2712</strain>
    </source>
</reference>
<dbReference type="KEGG" id="gtt:GUITHDRAFT_39810"/>
<keyword evidence="2 3" id="KW-0040">ANK repeat</keyword>
<feature type="compositionally biased region" description="Polar residues" evidence="4">
    <location>
        <begin position="114"/>
        <end position="133"/>
    </location>
</feature>
<dbReference type="PaxDb" id="55529-EKX51945"/>
<dbReference type="EMBL" id="JH992974">
    <property type="protein sequence ID" value="EKX51945.1"/>
    <property type="molecule type" value="Genomic_DNA"/>
</dbReference>
<keyword evidence="7" id="KW-1185">Reference proteome</keyword>
<feature type="region of interest" description="Disordered" evidence="4">
    <location>
        <begin position="109"/>
        <end position="133"/>
    </location>
</feature>
<dbReference type="HOGENOM" id="CLU_000134_18_9_1"/>
<dbReference type="PROSITE" id="PS50297">
    <property type="entry name" value="ANK_REP_REGION"/>
    <property type="match status" value="2"/>
</dbReference>
<feature type="repeat" description="ANK" evidence="3">
    <location>
        <begin position="18"/>
        <end position="50"/>
    </location>
</feature>
<dbReference type="OMA" id="ISHGAEX"/>
<accession>L1JUR2</accession>
<organism evidence="5">
    <name type="scientific">Guillardia theta (strain CCMP2712)</name>
    <name type="common">Cryptophyte</name>
    <dbReference type="NCBI Taxonomy" id="905079"/>
    <lineage>
        <taxon>Eukaryota</taxon>
        <taxon>Cryptophyceae</taxon>
        <taxon>Pyrenomonadales</taxon>
        <taxon>Geminigeraceae</taxon>
        <taxon>Guillardia</taxon>
    </lineage>
</organism>
<dbReference type="InterPro" id="IPR036770">
    <property type="entry name" value="Ankyrin_rpt-contain_sf"/>
</dbReference>
<evidence type="ECO:0000256" key="1">
    <source>
        <dbReference type="ARBA" id="ARBA00022737"/>
    </source>
</evidence>
<evidence type="ECO:0000256" key="2">
    <source>
        <dbReference type="ARBA" id="ARBA00023043"/>
    </source>
</evidence>
<reference evidence="7" key="2">
    <citation type="submission" date="2012-11" db="EMBL/GenBank/DDBJ databases">
        <authorList>
            <person name="Kuo A."/>
            <person name="Curtis B.A."/>
            <person name="Tanifuji G."/>
            <person name="Burki F."/>
            <person name="Gruber A."/>
            <person name="Irimia M."/>
            <person name="Maruyama S."/>
            <person name="Arias M.C."/>
            <person name="Ball S.G."/>
            <person name="Gile G.H."/>
            <person name="Hirakawa Y."/>
            <person name="Hopkins J.F."/>
            <person name="Rensing S.A."/>
            <person name="Schmutz J."/>
            <person name="Symeonidi A."/>
            <person name="Elias M."/>
            <person name="Eveleigh R.J."/>
            <person name="Herman E.K."/>
            <person name="Klute M.J."/>
            <person name="Nakayama T."/>
            <person name="Obornik M."/>
            <person name="Reyes-Prieto A."/>
            <person name="Armbrust E.V."/>
            <person name="Aves S.J."/>
            <person name="Beiko R.G."/>
            <person name="Coutinho P."/>
            <person name="Dacks J.B."/>
            <person name="Durnford D.G."/>
            <person name="Fast N.M."/>
            <person name="Green B.R."/>
            <person name="Grisdale C."/>
            <person name="Hempe F."/>
            <person name="Henrissat B."/>
            <person name="Hoppner M.P."/>
            <person name="Ishida K.-I."/>
            <person name="Kim E."/>
            <person name="Koreny L."/>
            <person name="Kroth P.G."/>
            <person name="Liu Y."/>
            <person name="Malik S.-B."/>
            <person name="Maier U.G."/>
            <person name="McRose D."/>
            <person name="Mock T."/>
            <person name="Neilson J.A."/>
            <person name="Onodera N.T."/>
            <person name="Poole A.M."/>
            <person name="Pritham E.J."/>
            <person name="Richards T.A."/>
            <person name="Rocap G."/>
            <person name="Roy S.W."/>
            <person name="Sarai C."/>
            <person name="Schaack S."/>
            <person name="Shirato S."/>
            <person name="Slamovits C.H."/>
            <person name="Spencer D.F."/>
            <person name="Suzuki S."/>
            <person name="Worden A.Z."/>
            <person name="Zauner S."/>
            <person name="Barry K."/>
            <person name="Bell C."/>
            <person name="Bharti A.K."/>
            <person name="Crow J.A."/>
            <person name="Grimwood J."/>
            <person name="Kramer R."/>
            <person name="Lindquist E."/>
            <person name="Lucas S."/>
            <person name="Salamov A."/>
            <person name="McFadden G.I."/>
            <person name="Lane C.E."/>
            <person name="Keeling P.J."/>
            <person name="Gray M.W."/>
            <person name="Grigoriev I.V."/>
            <person name="Archibald J.M."/>
        </authorList>
    </citation>
    <scope>NUCLEOTIDE SEQUENCE</scope>
    <source>
        <strain evidence="7">CCMP2712</strain>
    </source>
</reference>
<dbReference type="RefSeq" id="XP_005838925.1">
    <property type="nucleotide sequence ID" value="XM_005838868.1"/>
</dbReference>
<feature type="non-terminal residue" evidence="5">
    <location>
        <position position="133"/>
    </location>
</feature>
<evidence type="ECO:0000256" key="4">
    <source>
        <dbReference type="SAM" id="MobiDB-lite"/>
    </source>
</evidence>
<evidence type="ECO:0000313" key="7">
    <source>
        <dbReference type="Proteomes" id="UP000011087"/>
    </source>
</evidence>
<dbReference type="InterPro" id="IPR002110">
    <property type="entry name" value="Ankyrin_rpt"/>
</dbReference>
<dbReference type="InterPro" id="IPR050889">
    <property type="entry name" value="Dendritic_Spine_Reg/Scaffold"/>
</dbReference>
<evidence type="ECO:0000313" key="5">
    <source>
        <dbReference type="EMBL" id="EKX51945.1"/>
    </source>
</evidence>
<name>L1JUR2_GUITC</name>
<dbReference type="Gene3D" id="1.25.40.20">
    <property type="entry name" value="Ankyrin repeat-containing domain"/>
    <property type="match status" value="1"/>
</dbReference>